<reference evidence="3" key="1">
    <citation type="submission" date="2020-08" db="EMBL/GenBank/DDBJ databases">
        <title>Multicomponent nature underlies the extraordinary mechanical properties of spider dragline silk.</title>
        <authorList>
            <person name="Kono N."/>
            <person name="Nakamura H."/>
            <person name="Mori M."/>
            <person name="Yoshida Y."/>
            <person name="Ohtoshi R."/>
            <person name="Malay A.D."/>
            <person name="Moran D.A.P."/>
            <person name="Tomita M."/>
            <person name="Numata K."/>
            <person name="Arakawa K."/>
        </authorList>
    </citation>
    <scope>NUCLEOTIDE SEQUENCE</scope>
</reference>
<name>A0A8X7BVY0_9ARAC</name>
<proteinExistence type="predicted"/>
<evidence type="ECO:0000313" key="4">
    <source>
        <dbReference type="Proteomes" id="UP000886998"/>
    </source>
</evidence>
<comment type="caution">
    <text evidence="3">The sequence shown here is derived from an EMBL/GenBank/DDBJ whole genome shotgun (WGS) entry which is preliminary data.</text>
</comment>
<keyword evidence="2" id="KW-0472">Membrane</keyword>
<accession>A0A8X7BVY0</accession>
<dbReference type="EMBL" id="BMAV01004314">
    <property type="protein sequence ID" value="GFY44612.1"/>
    <property type="molecule type" value="Genomic_DNA"/>
</dbReference>
<feature type="compositionally biased region" description="Basic and acidic residues" evidence="1">
    <location>
        <begin position="115"/>
        <end position="128"/>
    </location>
</feature>
<keyword evidence="2" id="KW-1133">Transmembrane helix</keyword>
<feature type="region of interest" description="Disordered" evidence="1">
    <location>
        <begin position="108"/>
        <end position="128"/>
    </location>
</feature>
<keyword evidence="2" id="KW-0812">Transmembrane</keyword>
<dbReference type="Proteomes" id="UP000886998">
    <property type="component" value="Unassembled WGS sequence"/>
</dbReference>
<evidence type="ECO:0000313" key="3">
    <source>
        <dbReference type="EMBL" id="GFY44612.1"/>
    </source>
</evidence>
<feature type="transmembrane region" description="Helical" evidence="2">
    <location>
        <begin position="21"/>
        <end position="41"/>
    </location>
</feature>
<dbReference type="AlphaFoldDB" id="A0A8X7BVY0"/>
<sequence>MKSKLRPHMRSKKRPRYGGSGLFSDIIVNIIFGAIILSDSFPKKESLPKKVPSTKQIPVDTDLIIELLKSDEKIPEWNLAIHDLMRKAVDQLGIRDMQEDEEKLIALRIRRGRPHGREEKNKKNKQEL</sequence>
<evidence type="ECO:0000256" key="2">
    <source>
        <dbReference type="SAM" id="Phobius"/>
    </source>
</evidence>
<gene>
    <name evidence="3" type="ORF">TNIN_348231</name>
</gene>
<evidence type="ECO:0000256" key="1">
    <source>
        <dbReference type="SAM" id="MobiDB-lite"/>
    </source>
</evidence>
<keyword evidence="4" id="KW-1185">Reference proteome</keyword>
<protein>
    <submittedName>
        <fullName evidence="3">Uncharacterized protein</fullName>
    </submittedName>
</protein>
<organism evidence="3 4">
    <name type="scientific">Trichonephila inaurata madagascariensis</name>
    <dbReference type="NCBI Taxonomy" id="2747483"/>
    <lineage>
        <taxon>Eukaryota</taxon>
        <taxon>Metazoa</taxon>
        <taxon>Ecdysozoa</taxon>
        <taxon>Arthropoda</taxon>
        <taxon>Chelicerata</taxon>
        <taxon>Arachnida</taxon>
        <taxon>Araneae</taxon>
        <taxon>Araneomorphae</taxon>
        <taxon>Entelegynae</taxon>
        <taxon>Araneoidea</taxon>
        <taxon>Nephilidae</taxon>
        <taxon>Trichonephila</taxon>
        <taxon>Trichonephila inaurata</taxon>
    </lineage>
</organism>